<dbReference type="InterPro" id="IPR018392">
    <property type="entry name" value="LysM"/>
</dbReference>
<accession>A0A2R8AKS3</accession>
<dbReference type="Gene3D" id="2.70.70.10">
    <property type="entry name" value="Glucose Permease (Domain IIA)"/>
    <property type="match status" value="1"/>
</dbReference>
<dbReference type="RefSeq" id="WP_108856615.1">
    <property type="nucleotide sequence ID" value="NZ_OMOI01000001.1"/>
</dbReference>
<keyword evidence="4" id="KW-1185">Reference proteome</keyword>
<dbReference type="Pfam" id="PF01551">
    <property type="entry name" value="Peptidase_M23"/>
    <property type="match status" value="1"/>
</dbReference>
<gene>
    <name evidence="3" type="ORF">ALP8811_01639</name>
</gene>
<dbReference type="InterPro" id="IPR016047">
    <property type="entry name" value="M23ase_b-sheet_dom"/>
</dbReference>
<dbReference type="SUPFAM" id="SSF51261">
    <property type="entry name" value="Duplicated hybrid motif"/>
    <property type="match status" value="1"/>
</dbReference>
<dbReference type="PROSITE" id="PS51782">
    <property type="entry name" value="LYSM"/>
    <property type="match status" value="1"/>
</dbReference>
<sequence>MPLHSTIACLPPRAKQCAELRLGAKTRATLLFGSLLALSACGDNFDLDFRGLAGGDLSTAQAAQSVGTAQRPRADARGVISYPGYQVALAKRGDTVADIAGRIGMSPAELGRYNGLALDAPLRDGELLALPRRVAEPASGVIKPEGEINITTLAGDAIDRAGNTPANATAPKVSGQQPLRHRVERGETAYSIARSYGVSVRSLADWNGLGANLTVREGQHLLIPVKVAAPVKETRISQPGQGSSTPTPPSAADALPKNEVKQPAPKAPDAPKLSETRTKASAARMSLPVAGKVTSVFDAEKAGYILISAKPGDPVKAAASGTVRLVSKDVEGEEIVVIDHGNGTQSAYSFISGITVKKGQKVKRGQQIAVATKNRYNAIQFLVFKGTEPVDPMPYLN</sequence>
<proteinExistence type="predicted"/>
<dbReference type="CDD" id="cd00118">
    <property type="entry name" value="LysM"/>
    <property type="match status" value="2"/>
</dbReference>
<dbReference type="Proteomes" id="UP000244911">
    <property type="component" value="Unassembled WGS sequence"/>
</dbReference>
<dbReference type="PANTHER" id="PTHR21666">
    <property type="entry name" value="PEPTIDASE-RELATED"/>
    <property type="match status" value="1"/>
</dbReference>
<dbReference type="InterPro" id="IPR011055">
    <property type="entry name" value="Dup_hybrid_motif"/>
</dbReference>
<dbReference type="OrthoDB" id="9795421at2"/>
<dbReference type="InterPro" id="IPR050570">
    <property type="entry name" value="Cell_wall_metabolism_enzyme"/>
</dbReference>
<evidence type="ECO:0000256" key="1">
    <source>
        <dbReference type="SAM" id="MobiDB-lite"/>
    </source>
</evidence>
<evidence type="ECO:0000259" key="2">
    <source>
        <dbReference type="PROSITE" id="PS51782"/>
    </source>
</evidence>
<protein>
    <recommendedName>
        <fullName evidence="2">LysM domain-containing protein</fullName>
    </recommendedName>
</protein>
<dbReference type="EMBL" id="OMOI01000001">
    <property type="protein sequence ID" value="SPF76630.1"/>
    <property type="molecule type" value="Genomic_DNA"/>
</dbReference>
<dbReference type="CDD" id="cd12797">
    <property type="entry name" value="M23_peptidase"/>
    <property type="match status" value="1"/>
</dbReference>
<dbReference type="SMART" id="SM00257">
    <property type="entry name" value="LysM"/>
    <property type="match status" value="2"/>
</dbReference>
<evidence type="ECO:0000313" key="3">
    <source>
        <dbReference type="EMBL" id="SPF76630.1"/>
    </source>
</evidence>
<feature type="domain" description="LysM" evidence="2">
    <location>
        <begin position="179"/>
        <end position="223"/>
    </location>
</feature>
<name>A0A2R8AKS3_9RHOB</name>
<organism evidence="3 4">
    <name type="scientific">Aliiroseovarius pelagivivens</name>
    <dbReference type="NCBI Taxonomy" id="1639690"/>
    <lineage>
        <taxon>Bacteria</taxon>
        <taxon>Pseudomonadati</taxon>
        <taxon>Pseudomonadota</taxon>
        <taxon>Alphaproteobacteria</taxon>
        <taxon>Rhodobacterales</taxon>
        <taxon>Paracoccaceae</taxon>
        <taxon>Aliiroseovarius</taxon>
    </lineage>
</organism>
<dbReference type="Pfam" id="PF01476">
    <property type="entry name" value="LysM"/>
    <property type="match status" value="2"/>
</dbReference>
<dbReference type="InterPro" id="IPR036779">
    <property type="entry name" value="LysM_dom_sf"/>
</dbReference>
<evidence type="ECO:0000313" key="4">
    <source>
        <dbReference type="Proteomes" id="UP000244911"/>
    </source>
</evidence>
<dbReference type="GO" id="GO:0004222">
    <property type="term" value="F:metalloendopeptidase activity"/>
    <property type="evidence" value="ECO:0007669"/>
    <property type="project" value="TreeGrafter"/>
</dbReference>
<feature type="region of interest" description="Disordered" evidence="1">
    <location>
        <begin position="236"/>
        <end position="279"/>
    </location>
</feature>
<feature type="region of interest" description="Disordered" evidence="1">
    <location>
        <begin position="163"/>
        <end position="182"/>
    </location>
</feature>
<dbReference type="AlphaFoldDB" id="A0A2R8AKS3"/>
<reference evidence="3 4" key="1">
    <citation type="submission" date="2018-03" db="EMBL/GenBank/DDBJ databases">
        <authorList>
            <person name="Keele B.F."/>
        </authorList>
    </citation>
    <scope>NUCLEOTIDE SEQUENCE [LARGE SCALE GENOMIC DNA]</scope>
    <source>
        <strain evidence="3 4">CECT 8811</strain>
    </source>
</reference>
<dbReference type="Gene3D" id="3.10.350.10">
    <property type="entry name" value="LysM domain"/>
    <property type="match status" value="1"/>
</dbReference>
<dbReference type="PANTHER" id="PTHR21666:SF270">
    <property type="entry name" value="MUREIN HYDROLASE ACTIVATOR ENVC"/>
    <property type="match status" value="1"/>
</dbReference>